<evidence type="ECO:0000313" key="1">
    <source>
        <dbReference type="EMBL" id="KAF0736638.1"/>
    </source>
</evidence>
<dbReference type="AlphaFoldDB" id="A0A6G0X9E1"/>
<protein>
    <submittedName>
        <fullName evidence="1">Uncharacterized protein</fullName>
    </submittedName>
</protein>
<dbReference type="Proteomes" id="UP000481153">
    <property type="component" value="Unassembled WGS sequence"/>
</dbReference>
<accession>A0A6G0X9E1</accession>
<evidence type="ECO:0000313" key="2">
    <source>
        <dbReference type="Proteomes" id="UP000481153"/>
    </source>
</evidence>
<gene>
    <name evidence="1" type="ORF">Ae201684_007088</name>
</gene>
<name>A0A6G0X9E1_9STRA</name>
<proteinExistence type="predicted"/>
<sequence length="137" mass="15660">MRFRWQLVARLPMRSCNCVQTCIPACRTTCHFSLRDLDSAKARARSFVSRSSACNVWTNLTKSVMAARSSVSFISLIDLGPLRRIRRRRLIESSMSGRPFTKLACWNSSTVRSFTTALDFLKRYELSCRTKLSNLIG</sequence>
<comment type="caution">
    <text evidence="1">The sequence shown here is derived from an EMBL/GenBank/DDBJ whole genome shotgun (WGS) entry which is preliminary data.</text>
</comment>
<dbReference type="EMBL" id="VJMJ01000088">
    <property type="protein sequence ID" value="KAF0736638.1"/>
    <property type="molecule type" value="Genomic_DNA"/>
</dbReference>
<keyword evidence="2" id="KW-1185">Reference proteome</keyword>
<reference evidence="1 2" key="1">
    <citation type="submission" date="2019-07" db="EMBL/GenBank/DDBJ databases">
        <title>Genomics analysis of Aphanomyces spp. identifies a new class of oomycete effector associated with host adaptation.</title>
        <authorList>
            <person name="Gaulin E."/>
        </authorList>
    </citation>
    <scope>NUCLEOTIDE SEQUENCE [LARGE SCALE GENOMIC DNA]</scope>
    <source>
        <strain evidence="1 2">ATCC 201684</strain>
    </source>
</reference>
<organism evidence="1 2">
    <name type="scientific">Aphanomyces euteiches</name>
    <dbReference type="NCBI Taxonomy" id="100861"/>
    <lineage>
        <taxon>Eukaryota</taxon>
        <taxon>Sar</taxon>
        <taxon>Stramenopiles</taxon>
        <taxon>Oomycota</taxon>
        <taxon>Saprolegniomycetes</taxon>
        <taxon>Saprolegniales</taxon>
        <taxon>Verrucalvaceae</taxon>
        <taxon>Aphanomyces</taxon>
    </lineage>
</organism>